<evidence type="ECO:0000256" key="4">
    <source>
        <dbReference type="SAM" id="Phobius"/>
    </source>
</evidence>
<feature type="transmembrane region" description="Helical" evidence="4">
    <location>
        <begin position="6"/>
        <end position="24"/>
    </location>
</feature>
<keyword evidence="1" id="KW-0805">Transcription regulation</keyword>
<dbReference type="EMBL" id="JAERQG010000002">
    <property type="protein sequence ID" value="MBL0765834.1"/>
    <property type="molecule type" value="Genomic_DNA"/>
</dbReference>
<feature type="transmembrane region" description="Helical" evidence="4">
    <location>
        <begin position="36"/>
        <end position="53"/>
    </location>
</feature>
<dbReference type="Pfam" id="PF12833">
    <property type="entry name" value="HTH_18"/>
    <property type="match status" value="1"/>
</dbReference>
<dbReference type="Gene3D" id="1.10.10.60">
    <property type="entry name" value="Homeodomain-like"/>
    <property type="match status" value="2"/>
</dbReference>
<feature type="transmembrane region" description="Helical" evidence="4">
    <location>
        <begin position="193"/>
        <end position="211"/>
    </location>
</feature>
<evidence type="ECO:0000313" key="6">
    <source>
        <dbReference type="EMBL" id="MBL0765834.1"/>
    </source>
</evidence>
<feature type="domain" description="HTH araC/xylS-type" evidence="5">
    <location>
        <begin position="245"/>
        <end position="346"/>
    </location>
</feature>
<dbReference type="RefSeq" id="WP_201921198.1">
    <property type="nucleotide sequence ID" value="NZ_JAERQG010000002.1"/>
</dbReference>
<accession>A0A937AHV5</accession>
<dbReference type="InterPro" id="IPR018060">
    <property type="entry name" value="HTH_AraC"/>
</dbReference>
<keyword evidence="4" id="KW-0472">Membrane</keyword>
<dbReference type="GO" id="GO:0003700">
    <property type="term" value="F:DNA-binding transcription factor activity"/>
    <property type="evidence" value="ECO:0007669"/>
    <property type="project" value="InterPro"/>
</dbReference>
<dbReference type="SMART" id="SM00342">
    <property type="entry name" value="HTH_ARAC"/>
    <property type="match status" value="1"/>
</dbReference>
<feature type="transmembrane region" description="Helical" evidence="4">
    <location>
        <begin position="161"/>
        <end position="181"/>
    </location>
</feature>
<dbReference type="SUPFAM" id="SSF46689">
    <property type="entry name" value="Homeodomain-like"/>
    <property type="match status" value="1"/>
</dbReference>
<comment type="caution">
    <text evidence="6">The sequence shown here is derived from an EMBL/GenBank/DDBJ whole genome shotgun (WGS) entry which is preliminary data.</text>
</comment>
<evidence type="ECO:0000259" key="5">
    <source>
        <dbReference type="PROSITE" id="PS01124"/>
    </source>
</evidence>
<evidence type="ECO:0000313" key="7">
    <source>
        <dbReference type="Proteomes" id="UP000642920"/>
    </source>
</evidence>
<dbReference type="AlphaFoldDB" id="A0A937AHV5"/>
<evidence type="ECO:0000256" key="1">
    <source>
        <dbReference type="ARBA" id="ARBA00023015"/>
    </source>
</evidence>
<dbReference type="InterPro" id="IPR009057">
    <property type="entry name" value="Homeodomain-like_sf"/>
</dbReference>
<gene>
    <name evidence="6" type="ORF">JKP34_11270</name>
</gene>
<keyword evidence="4" id="KW-0812">Transmembrane</keyword>
<keyword evidence="3" id="KW-0804">Transcription</keyword>
<keyword evidence="2" id="KW-0238">DNA-binding</keyword>
<keyword evidence="7" id="KW-1185">Reference proteome</keyword>
<name>A0A937AHV5_9BACT</name>
<proteinExistence type="predicted"/>
<reference evidence="6" key="1">
    <citation type="submission" date="2021-01" db="EMBL/GenBank/DDBJ databases">
        <title>Marivirga sp. nov., isolated from intertidal surface sediments.</title>
        <authorList>
            <person name="Zhang M."/>
        </authorList>
    </citation>
    <scope>NUCLEOTIDE SEQUENCE</scope>
    <source>
        <strain evidence="6">SM1354</strain>
    </source>
</reference>
<dbReference type="PANTHER" id="PTHR43280:SF29">
    <property type="entry name" value="ARAC-FAMILY TRANSCRIPTIONAL REGULATOR"/>
    <property type="match status" value="1"/>
</dbReference>
<protein>
    <submittedName>
        <fullName evidence="6">Helix-turn-helix transcriptional regulator</fullName>
    </submittedName>
</protein>
<sequence length="348" mass="40249">MNEVSIVSIISVFLFMLLAVFLVIHKSEKRVGNKLFALFLLLTSIDLSGQFLGDFYRSNSIINQIRLGLALVQMPLFYLYVKKTCFNDFNISLKSLWHVVPALIFTVVFIGLGVSQQLEIVYIITIQVQYYAYIVVIILVIRKYKHIHLKFHSLQSETYKWLMTITILFLIGNSIVLFRGVFEAFNEFQRFPLLNLSIALFGLAAASWFVLNTMRNPELFTRVNEKSSIANKTIENGAQLEEDIDALYQYMETQKPYLEETLTLQDLSTKTDIPAKRLSYLINQKIGKHFFDFINDYRIEDSKKLLLETELTIQQIMYEVGFNSKSSFNTAFKKSTSQTPSSFRKTTS</sequence>
<dbReference type="PROSITE" id="PS01124">
    <property type="entry name" value="HTH_ARAC_FAMILY_2"/>
    <property type="match status" value="1"/>
</dbReference>
<dbReference type="Proteomes" id="UP000642920">
    <property type="component" value="Unassembled WGS sequence"/>
</dbReference>
<evidence type="ECO:0000256" key="2">
    <source>
        <dbReference type="ARBA" id="ARBA00023125"/>
    </source>
</evidence>
<feature type="transmembrane region" description="Helical" evidence="4">
    <location>
        <begin position="120"/>
        <end position="141"/>
    </location>
</feature>
<dbReference type="PANTHER" id="PTHR43280">
    <property type="entry name" value="ARAC-FAMILY TRANSCRIPTIONAL REGULATOR"/>
    <property type="match status" value="1"/>
</dbReference>
<evidence type="ECO:0000256" key="3">
    <source>
        <dbReference type="ARBA" id="ARBA00023163"/>
    </source>
</evidence>
<feature type="transmembrane region" description="Helical" evidence="4">
    <location>
        <begin position="93"/>
        <end position="114"/>
    </location>
</feature>
<dbReference type="GO" id="GO:0043565">
    <property type="term" value="F:sequence-specific DNA binding"/>
    <property type="evidence" value="ECO:0007669"/>
    <property type="project" value="InterPro"/>
</dbReference>
<keyword evidence="4" id="KW-1133">Transmembrane helix</keyword>
<dbReference type="PRINTS" id="PR00032">
    <property type="entry name" value="HTHARAC"/>
</dbReference>
<dbReference type="InterPro" id="IPR020449">
    <property type="entry name" value="Tscrpt_reg_AraC-type_HTH"/>
</dbReference>
<feature type="transmembrane region" description="Helical" evidence="4">
    <location>
        <begin position="65"/>
        <end position="81"/>
    </location>
</feature>
<organism evidence="6 7">
    <name type="scientific">Marivirga atlantica</name>
    <dbReference type="NCBI Taxonomy" id="1548457"/>
    <lineage>
        <taxon>Bacteria</taxon>
        <taxon>Pseudomonadati</taxon>
        <taxon>Bacteroidota</taxon>
        <taxon>Cytophagia</taxon>
        <taxon>Cytophagales</taxon>
        <taxon>Marivirgaceae</taxon>
        <taxon>Marivirga</taxon>
    </lineage>
</organism>